<keyword evidence="2" id="KW-1185">Reference proteome</keyword>
<keyword evidence="1" id="KW-0472">Membrane</keyword>
<accession>A0A1S3JEG6</accession>
<protein>
    <submittedName>
        <fullName evidence="3">Uncharacterized protein LOC106172521 isoform X1</fullName>
    </submittedName>
    <submittedName>
        <fullName evidence="4">Uncharacterized protein LOC106172521 isoform X2</fullName>
    </submittedName>
</protein>
<sequence length="370" mass="42535">MSAARRQVPREYGWDNNGFEFDNHGYFGREQDIEMRNIGGQSDVITEPPSTDKPVIEGRPGTKTWYANIRRFEAEYLRQKIEKKRREKKSKPKTKKKIVWDVIVRILSVACTAWDLYADWSFYLEPKSAECGEVWSLVLSILASVLALLQLLHLINETVIDIRQRRSNTMDVKGLFGKRRLKTTYEIFVLFCSKIPQGILPLIFHCFCDGQTSEVDTAGLVLKLAKSSAVTDFFSVFLRSLETDARIWFDPDLCCKSRYFRKIKCFCCRMVTVRETGELVLGQCCFVCCLYEKAPDRGCHCSMCFDKCRDICACECDFCRRDCVICAGPCPNPCEKFFSCLNRLLYLGSVVIIFWGVLPDLQSITCPPKD</sequence>
<gene>
    <name evidence="3 4" type="primary">LOC106172521</name>
</gene>
<reference evidence="3 4" key="1">
    <citation type="submission" date="2025-04" db="UniProtKB">
        <authorList>
            <consortium name="RefSeq"/>
        </authorList>
    </citation>
    <scope>IDENTIFICATION</scope>
    <source>
        <tissue evidence="3 4">Gonads</tissue>
    </source>
</reference>
<evidence type="ECO:0000313" key="3">
    <source>
        <dbReference type="RefSeq" id="XP_013408727.1"/>
    </source>
</evidence>
<evidence type="ECO:0000313" key="4">
    <source>
        <dbReference type="RefSeq" id="XP_013408728.1"/>
    </source>
</evidence>
<organism evidence="2 4">
    <name type="scientific">Lingula anatina</name>
    <name type="common">Brachiopod</name>
    <name type="synonym">Lingula unguis</name>
    <dbReference type="NCBI Taxonomy" id="7574"/>
    <lineage>
        <taxon>Eukaryota</taxon>
        <taxon>Metazoa</taxon>
        <taxon>Spiralia</taxon>
        <taxon>Lophotrochozoa</taxon>
        <taxon>Brachiopoda</taxon>
        <taxon>Linguliformea</taxon>
        <taxon>Lingulata</taxon>
        <taxon>Lingulida</taxon>
        <taxon>Linguloidea</taxon>
        <taxon>Lingulidae</taxon>
        <taxon>Lingula</taxon>
    </lineage>
</organism>
<dbReference type="RefSeq" id="XP_013408727.1">
    <property type="nucleotide sequence ID" value="XM_013553273.1"/>
</dbReference>
<evidence type="ECO:0000256" key="1">
    <source>
        <dbReference type="SAM" id="Phobius"/>
    </source>
</evidence>
<keyword evidence="1" id="KW-1133">Transmembrane helix</keyword>
<feature type="transmembrane region" description="Helical" evidence="1">
    <location>
        <begin position="98"/>
        <end position="117"/>
    </location>
</feature>
<dbReference type="Proteomes" id="UP000085678">
    <property type="component" value="Unplaced"/>
</dbReference>
<dbReference type="AlphaFoldDB" id="A0A1S3JEG6"/>
<dbReference type="GeneID" id="106172521"/>
<evidence type="ECO:0000313" key="2">
    <source>
        <dbReference type="Proteomes" id="UP000085678"/>
    </source>
</evidence>
<dbReference type="KEGG" id="lak:106172521"/>
<feature type="transmembrane region" description="Helical" evidence="1">
    <location>
        <begin position="344"/>
        <end position="364"/>
    </location>
</feature>
<feature type="transmembrane region" description="Helical" evidence="1">
    <location>
        <begin position="137"/>
        <end position="156"/>
    </location>
</feature>
<name>A0A1S3JEG6_LINAN</name>
<proteinExistence type="predicted"/>
<keyword evidence="1" id="KW-0812">Transmembrane</keyword>
<dbReference type="RefSeq" id="XP_013408728.1">
    <property type="nucleotide sequence ID" value="XM_013553274.1"/>
</dbReference>